<proteinExistence type="predicted"/>
<sequence length="1130" mass="122771">MDSKKQSATEAVASSVLTPAPHSCPTQASCHPVRHASSQGSEAREKNSTVGPEMYTSNPNQINFVGLLHMMPSSDTTGLYTCSTPFQQVLNFNSSLVHYQRSQGPASGYPAGPGCLLPPGLPQLPSTPGFLTGAGYHLPLNEASLLGSQRFPMCALLPPGQTGTPLHFAAIVGDKQKLAVALQDKNVNLEARDRWGRVALVFAVLGNHQECVELLLHAGAKPDAVDSHRRTPLHFAAYKGHLGCIKSILHTVESKNISHSEHSNGVWLAQDVKGVTPLHHAATHSNHKCLQALLKHTVAGTLDTEDHKKRTPLHWAAAYGSQENVRLLIKHGANNLMPDQEGKTPLHWAAMSKADGARDCVRTLIGAAPSNVNWQDFDGTTALHIAVAEARKETVDVILSVQNCNVNLTDNQFRTALHWACNRGVSAIAAHLMKRVAQVDAVDIYGATPLHYAAKHNHADIVELLVRRPRVRDVPTLDGHTSLMWAAAQGADSALTVMVRHGALLTQADPRGCTALHIAAEAGHVSTVRVLLRLQAPPDACANDGRTPVHYAARAGHTQIVKVLAKAGASLEHRDKEGQCALHHAVLGGHLFLAQILIRAGTSVNVQDYYGRPPLHMAAYRGLSDIMCLLLENRGDVNARDFEGLSALHWAAEQGHLGAVNTLLVFNAYPNYTQSTPNRYTPYDCACIAEHLEVAQVLSEAGGISVTRIMEVAATKIQSVMRGYLTRKKLGRQQRPLLDQEGIVITGDKIRGSRKSPSSHSKDFSPNKCSGGQAAPETDHPGKQKGSDLPATPAVETKLASLKKEEKGLTSKLSFPLRSTASEYGPYNSVSGQRRSKALPTSIMRGARKKTPRNLELPGLCELGISQPRLPGPLEDCEDSDSGTDITEGVRPLVTEVLHQSGSVATAVITVGVHSHQTQEESDLECRKQWDFSPLSVKGSHATELQQSCSQTVSDGKKIGRLCFNTDNNEDGSSSDLKEDTFSICKNQTKKESDYQETFKNDHEKSFNETLSLKDNTKLYIKERKRVLKENKFISSEGVNDRNADSRNTARIQNERRVLSEEAVKEAEQKWRNKLATVTIQRVQPPGSSRSKVSSYSIVKPHSPSPLQSPAGIEADAISTKPKEINAHYH</sequence>
<feature type="repeat" description="ANK" evidence="3">
    <location>
        <begin position="445"/>
        <end position="468"/>
    </location>
</feature>
<feature type="repeat" description="ANK" evidence="3">
    <location>
        <begin position="308"/>
        <end position="340"/>
    </location>
</feature>
<feature type="repeat" description="ANK" evidence="3">
    <location>
        <begin position="643"/>
        <end position="675"/>
    </location>
</feature>
<evidence type="ECO:0000313" key="5">
    <source>
        <dbReference type="EMBL" id="JAI61586.1"/>
    </source>
</evidence>
<dbReference type="SMART" id="SM00015">
    <property type="entry name" value="IQ"/>
    <property type="match status" value="1"/>
</dbReference>
<keyword evidence="2 3" id="KW-0040">ANK repeat</keyword>
<dbReference type="EMBL" id="GDRN01083911">
    <property type="protein sequence ID" value="JAI61586.1"/>
    <property type="molecule type" value="Transcribed_RNA"/>
</dbReference>
<dbReference type="PROSITE" id="PS50297">
    <property type="entry name" value="ANK_REP_REGION"/>
    <property type="match status" value="8"/>
</dbReference>
<dbReference type="Pfam" id="PF12796">
    <property type="entry name" value="Ank_2"/>
    <property type="match status" value="5"/>
</dbReference>
<evidence type="ECO:0000256" key="3">
    <source>
        <dbReference type="PROSITE-ProRule" id="PRU00023"/>
    </source>
</evidence>
<feature type="region of interest" description="Disordered" evidence="4">
    <location>
        <begin position="741"/>
        <end position="791"/>
    </location>
</feature>
<dbReference type="PANTHER" id="PTHR24126:SF14">
    <property type="entry name" value="ANK_REP_REGION DOMAIN-CONTAINING PROTEIN"/>
    <property type="match status" value="1"/>
</dbReference>
<feature type="repeat" description="ANK" evidence="3">
    <location>
        <begin position="378"/>
        <end position="411"/>
    </location>
</feature>
<dbReference type="AlphaFoldDB" id="A0A0P4W7H3"/>
<reference evidence="5" key="1">
    <citation type="submission" date="2015-09" db="EMBL/GenBank/DDBJ databases">
        <title>Scylla olivacea transcriptome.</title>
        <authorList>
            <person name="Ikhwanuddin M."/>
        </authorList>
    </citation>
    <scope>NUCLEOTIDE SEQUENCE</scope>
</reference>
<dbReference type="InterPro" id="IPR002110">
    <property type="entry name" value="Ankyrin_rpt"/>
</dbReference>
<dbReference type="PANTHER" id="PTHR24126">
    <property type="entry name" value="ANKYRIN REPEAT, PH AND SEC7 DOMAIN CONTAINING PROTEIN SECG-RELATED"/>
    <property type="match status" value="1"/>
</dbReference>
<feature type="repeat" description="ANK" evidence="3">
    <location>
        <begin position="273"/>
        <end position="296"/>
    </location>
</feature>
<dbReference type="SUPFAM" id="SSF48403">
    <property type="entry name" value="Ankyrin repeat"/>
    <property type="match status" value="2"/>
</dbReference>
<feature type="repeat" description="ANK" evidence="3">
    <location>
        <begin position="195"/>
        <end position="227"/>
    </location>
</feature>
<feature type="repeat" description="ANK" evidence="3">
    <location>
        <begin position="544"/>
        <end position="576"/>
    </location>
</feature>
<protein>
    <submittedName>
        <fullName evidence="5">Uncharacterized protein</fullName>
    </submittedName>
</protein>
<dbReference type="InterPro" id="IPR000048">
    <property type="entry name" value="IQ_motif_EF-hand-BS"/>
</dbReference>
<dbReference type="InterPro" id="IPR036770">
    <property type="entry name" value="Ankyrin_rpt-contain_sf"/>
</dbReference>
<accession>A0A0P4W7H3</accession>
<feature type="compositionally biased region" description="Basic and acidic residues" evidence="4">
    <location>
        <begin position="777"/>
        <end position="786"/>
    </location>
</feature>
<feature type="region of interest" description="Disordered" evidence="4">
    <location>
        <begin position="1"/>
        <end position="56"/>
    </location>
</feature>
<feature type="repeat" description="ANK" evidence="3">
    <location>
        <begin position="161"/>
        <end position="194"/>
    </location>
</feature>
<dbReference type="Gene3D" id="1.25.40.20">
    <property type="entry name" value="Ankyrin repeat-containing domain"/>
    <property type="match status" value="5"/>
</dbReference>
<evidence type="ECO:0000256" key="2">
    <source>
        <dbReference type="ARBA" id="ARBA00023043"/>
    </source>
</evidence>
<feature type="repeat" description="ANK" evidence="3">
    <location>
        <begin position="511"/>
        <end position="543"/>
    </location>
</feature>
<dbReference type="PROSITE" id="PS50096">
    <property type="entry name" value="IQ"/>
    <property type="match status" value="1"/>
</dbReference>
<feature type="region of interest" description="Disordered" evidence="4">
    <location>
        <begin position="1083"/>
        <end position="1130"/>
    </location>
</feature>
<feature type="compositionally biased region" description="Basic and acidic residues" evidence="4">
    <location>
        <begin position="1121"/>
        <end position="1130"/>
    </location>
</feature>
<dbReference type="PRINTS" id="PR01415">
    <property type="entry name" value="ANKYRIN"/>
</dbReference>
<feature type="compositionally biased region" description="Low complexity" evidence="4">
    <location>
        <begin position="1088"/>
        <end position="1097"/>
    </location>
</feature>
<keyword evidence="1" id="KW-0677">Repeat</keyword>
<dbReference type="CDD" id="cd23767">
    <property type="entry name" value="IQCD"/>
    <property type="match status" value="1"/>
</dbReference>
<organism evidence="5">
    <name type="scientific">Scylla olivacea</name>
    <name type="common">Orange mud crab</name>
    <name type="synonym">Cancer olivacea</name>
    <dbReference type="NCBI Taxonomy" id="85551"/>
    <lineage>
        <taxon>Eukaryota</taxon>
        <taxon>Metazoa</taxon>
        <taxon>Ecdysozoa</taxon>
        <taxon>Arthropoda</taxon>
        <taxon>Crustacea</taxon>
        <taxon>Multicrustacea</taxon>
        <taxon>Malacostraca</taxon>
        <taxon>Eumalacostraca</taxon>
        <taxon>Eucarida</taxon>
        <taxon>Decapoda</taxon>
        <taxon>Pleocyemata</taxon>
        <taxon>Brachyura</taxon>
        <taxon>Eubrachyura</taxon>
        <taxon>Portunoidea</taxon>
        <taxon>Portunidae</taxon>
        <taxon>Portuninae</taxon>
        <taxon>Scylla</taxon>
    </lineage>
</organism>
<feature type="repeat" description="ANK" evidence="3">
    <location>
        <begin position="610"/>
        <end position="642"/>
    </location>
</feature>
<name>A0A0P4W7H3_SCYOL</name>
<dbReference type="PROSITE" id="PS50088">
    <property type="entry name" value="ANK_REPEAT"/>
    <property type="match status" value="11"/>
</dbReference>
<dbReference type="Pfam" id="PF00023">
    <property type="entry name" value="Ank"/>
    <property type="match status" value="2"/>
</dbReference>
<evidence type="ECO:0000256" key="4">
    <source>
        <dbReference type="SAM" id="MobiDB-lite"/>
    </source>
</evidence>
<feature type="repeat" description="ANK" evidence="3">
    <location>
        <begin position="577"/>
        <end position="609"/>
    </location>
</feature>
<dbReference type="SMART" id="SM00248">
    <property type="entry name" value="ANK"/>
    <property type="match status" value="16"/>
</dbReference>
<evidence type="ECO:0000256" key="1">
    <source>
        <dbReference type="ARBA" id="ARBA00022737"/>
    </source>
</evidence>
<dbReference type="Pfam" id="PF00612">
    <property type="entry name" value="IQ"/>
    <property type="match status" value="1"/>
</dbReference>